<feature type="domain" description="Phytase-like" evidence="2">
    <location>
        <begin position="38"/>
        <end position="370"/>
    </location>
</feature>
<gene>
    <name evidence="3" type="ORF">ABDJ85_16830</name>
</gene>
<dbReference type="InterPro" id="IPR027372">
    <property type="entry name" value="Phytase-like_dom"/>
</dbReference>
<dbReference type="PANTHER" id="PTHR37957">
    <property type="entry name" value="BLR7070 PROTEIN"/>
    <property type="match status" value="1"/>
</dbReference>
<evidence type="ECO:0000313" key="4">
    <source>
        <dbReference type="Proteomes" id="UP001495147"/>
    </source>
</evidence>
<sequence>MKHALLSTLLFLSLGATAQTLGYLGQQVVPTTERHQGTEVGGLSSIDRIPGTDRFLCISDDHRVGRPRFYELRLDLSKFKRSPTPGHEGVEFLAVTPLRGPGGEHYAQYLVDPEGLRIDVARQRAYWSGEGMRKTVKFVAPSVRVIGLDGLERMEWLPPEAYIPAGSVAGTEPGDRGVRDNLGFESLTLTPDGRTLWVATEVALTQDDEPPTLTTGSRARLLSFDAETGQPGAEVVYPVEPLPVPANPPTAFAVNGLVELLALDGGRFLALERSYSQGGITPGVSATTGKPTGNVIRLFLIDTAGATNVAGWPSLRGREAQPVAKRLLLDLTTLHNDDGSPLALDNVEGLSWGPELDGQRTLLLVTDNDFSGHRQTHFIALRLDGSL</sequence>
<keyword evidence="4" id="KW-1185">Reference proteome</keyword>
<dbReference type="PANTHER" id="PTHR37957:SF1">
    <property type="entry name" value="PHYTASE-LIKE DOMAIN-CONTAINING PROTEIN"/>
    <property type="match status" value="1"/>
</dbReference>
<dbReference type="Pfam" id="PF13449">
    <property type="entry name" value="Phytase-like"/>
    <property type="match status" value="1"/>
</dbReference>
<keyword evidence="1" id="KW-0732">Signal</keyword>
<dbReference type="RefSeq" id="WP_347705950.1">
    <property type="nucleotide sequence ID" value="NZ_JBDPZD010000005.1"/>
</dbReference>
<organism evidence="3 4">
    <name type="scientific">Roseateles paludis</name>
    <dbReference type="NCBI Taxonomy" id="3145238"/>
    <lineage>
        <taxon>Bacteria</taxon>
        <taxon>Pseudomonadati</taxon>
        <taxon>Pseudomonadota</taxon>
        <taxon>Betaproteobacteria</taxon>
        <taxon>Burkholderiales</taxon>
        <taxon>Sphaerotilaceae</taxon>
        <taxon>Roseateles</taxon>
    </lineage>
</organism>
<proteinExistence type="predicted"/>
<evidence type="ECO:0000313" key="3">
    <source>
        <dbReference type="EMBL" id="MEO3693138.1"/>
    </source>
</evidence>
<comment type="caution">
    <text evidence="3">The sequence shown here is derived from an EMBL/GenBank/DDBJ whole genome shotgun (WGS) entry which is preliminary data.</text>
</comment>
<accession>A0ABV0G5Y3</accession>
<evidence type="ECO:0000256" key="1">
    <source>
        <dbReference type="SAM" id="SignalP"/>
    </source>
</evidence>
<reference evidence="3 4" key="1">
    <citation type="submission" date="2024-05" db="EMBL/GenBank/DDBJ databases">
        <title>Roseateles sp. DJS-2-20 16S ribosomal RNA gene Genome sequencing and assembly.</title>
        <authorList>
            <person name="Woo H."/>
        </authorList>
    </citation>
    <scope>NUCLEOTIDE SEQUENCE [LARGE SCALE GENOMIC DNA]</scope>
    <source>
        <strain evidence="3 4">DJS-2-20</strain>
    </source>
</reference>
<feature type="chain" id="PRO_5046081790" evidence="1">
    <location>
        <begin position="19"/>
        <end position="387"/>
    </location>
</feature>
<name>A0ABV0G5Y3_9BURK</name>
<protein>
    <submittedName>
        <fullName evidence="3">Esterase-like activity of phytase family protein</fullName>
    </submittedName>
</protein>
<dbReference type="EMBL" id="JBDPZD010000005">
    <property type="protein sequence ID" value="MEO3693138.1"/>
    <property type="molecule type" value="Genomic_DNA"/>
</dbReference>
<feature type="signal peptide" evidence="1">
    <location>
        <begin position="1"/>
        <end position="18"/>
    </location>
</feature>
<evidence type="ECO:0000259" key="2">
    <source>
        <dbReference type="Pfam" id="PF13449"/>
    </source>
</evidence>
<dbReference type="Proteomes" id="UP001495147">
    <property type="component" value="Unassembled WGS sequence"/>
</dbReference>